<dbReference type="PANTHER" id="PTHR33116">
    <property type="entry name" value="REVERSE TRANSCRIPTASE ZINC-BINDING DOMAIN-CONTAINING PROTEIN-RELATED-RELATED"/>
    <property type="match status" value="1"/>
</dbReference>
<protein>
    <recommendedName>
        <fullName evidence="3">Reverse transcriptase</fullName>
    </recommendedName>
</protein>
<gene>
    <name evidence="1" type="ORF">U9M48_018774</name>
</gene>
<evidence type="ECO:0000313" key="1">
    <source>
        <dbReference type="EMBL" id="WVZ70076.1"/>
    </source>
</evidence>
<name>A0AAQ3WQR4_PASNO</name>
<organism evidence="1 2">
    <name type="scientific">Paspalum notatum var. saurae</name>
    <dbReference type="NCBI Taxonomy" id="547442"/>
    <lineage>
        <taxon>Eukaryota</taxon>
        <taxon>Viridiplantae</taxon>
        <taxon>Streptophyta</taxon>
        <taxon>Embryophyta</taxon>
        <taxon>Tracheophyta</taxon>
        <taxon>Spermatophyta</taxon>
        <taxon>Magnoliopsida</taxon>
        <taxon>Liliopsida</taxon>
        <taxon>Poales</taxon>
        <taxon>Poaceae</taxon>
        <taxon>PACMAD clade</taxon>
        <taxon>Panicoideae</taxon>
        <taxon>Andropogonodae</taxon>
        <taxon>Paspaleae</taxon>
        <taxon>Paspalinae</taxon>
        <taxon>Paspalum</taxon>
    </lineage>
</organism>
<keyword evidence="2" id="KW-1185">Reference proteome</keyword>
<reference evidence="1 2" key="1">
    <citation type="submission" date="2024-02" db="EMBL/GenBank/DDBJ databases">
        <title>High-quality chromosome-scale genome assembly of Pensacola bahiagrass (Paspalum notatum Flugge var. saurae).</title>
        <authorList>
            <person name="Vega J.M."/>
            <person name="Podio M."/>
            <person name="Orjuela J."/>
            <person name="Siena L.A."/>
            <person name="Pessino S.C."/>
            <person name="Combes M.C."/>
            <person name="Mariac C."/>
            <person name="Albertini E."/>
            <person name="Pupilli F."/>
            <person name="Ortiz J.P.A."/>
            <person name="Leblanc O."/>
        </authorList>
    </citation>
    <scope>NUCLEOTIDE SEQUENCE [LARGE SCALE GENOMIC DNA]</scope>
    <source>
        <strain evidence="1">R1</strain>
        <tissue evidence="1">Leaf</tissue>
    </source>
</reference>
<dbReference type="Proteomes" id="UP001341281">
    <property type="component" value="Chromosome 04"/>
</dbReference>
<evidence type="ECO:0000313" key="2">
    <source>
        <dbReference type="Proteomes" id="UP001341281"/>
    </source>
</evidence>
<sequence length="174" mass="19536">MEEYTREEVKEGLEAIGDMKAPGPDEGFTALLNKAEAEGRITGVKICPNAPSISHLLFADDSLILVRANRENAMQLQSILDMYESCSGQVINREKSAVMFSKNTGDAYRVVVKRAMHIEKEIVNERYLGLPVSVGQSKTKTFSYLKERVWKRIQGWKEKMLSRAGKEILIKAVA</sequence>
<dbReference type="PANTHER" id="PTHR33116:SF86">
    <property type="entry name" value="REVERSE TRANSCRIPTASE DOMAIN-CONTAINING PROTEIN"/>
    <property type="match status" value="1"/>
</dbReference>
<dbReference type="EMBL" id="CP144748">
    <property type="protein sequence ID" value="WVZ70076.1"/>
    <property type="molecule type" value="Genomic_DNA"/>
</dbReference>
<evidence type="ECO:0008006" key="3">
    <source>
        <dbReference type="Google" id="ProtNLM"/>
    </source>
</evidence>
<accession>A0AAQ3WQR4</accession>
<dbReference type="AlphaFoldDB" id="A0AAQ3WQR4"/>
<proteinExistence type="predicted"/>